<dbReference type="OMA" id="AWILPSQ"/>
<reference evidence="2" key="2">
    <citation type="submission" date="2025-09" db="UniProtKB">
        <authorList>
            <consortium name="Ensembl"/>
        </authorList>
    </citation>
    <scope>IDENTIFICATION</scope>
</reference>
<sequence length="91" mass="9853">MAFLVWWSCCMCMQCVQSVGLGPQAAAAAGGLVARVLNLVTDMFLTAPLKASIQHLEEAELTTLTAEKTKFKAKSLWEQRGAVIMAVRRPG</sequence>
<evidence type="ECO:0000313" key="3">
    <source>
        <dbReference type="Proteomes" id="UP000264820"/>
    </source>
</evidence>
<evidence type="ECO:0008006" key="4">
    <source>
        <dbReference type="Google" id="ProtNLM"/>
    </source>
</evidence>
<dbReference type="Ensembl" id="ENSHCOT00000025690.1">
    <property type="protein sequence ID" value="ENSHCOP00000009145.1"/>
    <property type="gene ID" value="ENSHCOG00000011522.1"/>
</dbReference>
<reference evidence="2" key="1">
    <citation type="submission" date="2025-08" db="UniProtKB">
        <authorList>
            <consortium name="Ensembl"/>
        </authorList>
    </citation>
    <scope>IDENTIFICATION</scope>
</reference>
<feature type="chain" id="PRO_5018679142" description="Redox-regulatory protein FAM213A" evidence="1">
    <location>
        <begin position="19"/>
        <end position="91"/>
    </location>
</feature>
<dbReference type="AlphaFoldDB" id="A0A3Q2XW53"/>
<protein>
    <recommendedName>
        <fullName evidence="4">Redox-regulatory protein FAM213A</fullName>
    </recommendedName>
</protein>
<accession>A0A3Q2XW53</accession>
<dbReference type="GeneTree" id="ENSGT01140000282785"/>
<feature type="signal peptide" evidence="1">
    <location>
        <begin position="1"/>
        <end position="18"/>
    </location>
</feature>
<proteinExistence type="predicted"/>
<keyword evidence="1" id="KW-0732">Signal</keyword>
<name>A0A3Q2XW53_HIPCM</name>
<evidence type="ECO:0000256" key="1">
    <source>
        <dbReference type="SAM" id="SignalP"/>
    </source>
</evidence>
<keyword evidence="3" id="KW-1185">Reference proteome</keyword>
<dbReference type="Proteomes" id="UP000264820">
    <property type="component" value="Unplaced"/>
</dbReference>
<organism evidence="2 3">
    <name type="scientific">Hippocampus comes</name>
    <name type="common">Tiger tail seahorse</name>
    <dbReference type="NCBI Taxonomy" id="109280"/>
    <lineage>
        <taxon>Eukaryota</taxon>
        <taxon>Metazoa</taxon>
        <taxon>Chordata</taxon>
        <taxon>Craniata</taxon>
        <taxon>Vertebrata</taxon>
        <taxon>Euteleostomi</taxon>
        <taxon>Actinopterygii</taxon>
        <taxon>Neopterygii</taxon>
        <taxon>Teleostei</taxon>
        <taxon>Neoteleostei</taxon>
        <taxon>Acanthomorphata</taxon>
        <taxon>Syngnathiaria</taxon>
        <taxon>Syngnathiformes</taxon>
        <taxon>Syngnathoidei</taxon>
        <taxon>Syngnathidae</taxon>
        <taxon>Hippocampus</taxon>
    </lineage>
</organism>
<evidence type="ECO:0000313" key="2">
    <source>
        <dbReference type="Ensembl" id="ENSHCOP00000009145.1"/>
    </source>
</evidence>